<keyword evidence="5 13" id="KW-0812">Transmembrane</keyword>
<dbReference type="GO" id="GO:0008270">
    <property type="term" value="F:zinc ion binding"/>
    <property type="evidence" value="ECO:0007669"/>
    <property type="project" value="UniProtKB-KW"/>
</dbReference>
<evidence type="ECO:0000313" key="16">
    <source>
        <dbReference type="Proteomes" id="UP000471521"/>
    </source>
</evidence>
<evidence type="ECO:0000256" key="3">
    <source>
        <dbReference type="ARBA" id="ARBA00012483"/>
    </source>
</evidence>
<evidence type="ECO:0000256" key="6">
    <source>
        <dbReference type="ARBA" id="ARBA00022723"/>
    </source>
</evidence>
<keyword evidence="11 13" id="KW-0472">Membrane</keyword>
<comment type="catalytic activity">
    <reaction evidence="1">
        <text>S-ubiquitinyl-[E2 ubiquitin-conjugating enzyme]-L-cysteine + [acceptor protein]-L-lysine = [E2 ubiquitin-conjugating enzyme]-L-cysteine + N(6)-ubiquitinyl-[acceptor protein]-L-lysine.</text>
        <dbReference type="EC" id="2.3.2.27"/>
    </reaction>
</comment>
<dbReference type="EMBL" id="WUUU01000136">
    <property type="protein sequence ID" value="MXR21672.1"/>
    <property type="molecule type" value="Genomic_DNA"/>
</dbReference>
<evidence type="ECO:0000256" key="8">
    <source>
        <dbReference type="ARBA" id="ARBA00022786"/>
    </source>
</evidence>
<dbReference type="Pfam" id="PF12483">
    <property type="entry name" value="GIDE"/>
    <property type="match status" value="1"/>
</dbReference>
<gene>
    <name evidence="15" type="ORF">GRX66_14030</name>
</gene>
<comment type="subcellular location">
    <subcellularLocation>
        <location evidence="2">Membrane</location>
        <topology evidence="2">Multi-pass membrane protein</topology>
    </subcellularLocation>
</comment>
<evidence type="ECO:0000256" key="5">
    <source>
        <dbReference type="ARBA" id="ARBA00022692"/>
    </source>
</evidence>
<evidence type="ECO:0000313" key="15">
    <source>
        <dbReference type="EMBL" id="MXR21672.1"/>
    </source>
</evidence>
<organism evidence="15 16">
    <name type="scientific">Halobacterium bonnevillei</name>
    <dbReference type="NCBI Taxonomy" id="2692200"/>
    <lineage>
        <taxon>Archaea</taxon>
        <taxon>Methanobacteriati</taxon>
        <taxon>Methanobacteriota</taxon>
        <taxon>Stenosarchaea group</taxon>
        <taxon>Halobacteria</taxon>
        <taxon>Halobacteriales</taxon>
        <taxon>Halobacteriaceae</taxon>
        <taxon>Halobacterium</taxon>
    </lineage>
</organism>
<comment type="caution">
    <text evidence="15">The sequence shown here is derived from an EMBL/GenBank/DDBJ whole genome shotgun (WGS) entry which is preliminary data.</text>
</comment>
<evidence type="ECO:0000256" key="10">
    <source>
        <dbReference type="ARBA" id="ARBA00022989"/>
    </source>
</evidence>
<sequence length="233" mass="24783">MPLTDVLAAVAFGLEQGELIAVALFGGGGVVALWWGAVNFRDGYAMWRHEPVDAADARYESGVVEVTGTANPLDDTIVAPYSQEACLAHEYRTKQRQNDVGDDDDTPDWRTVERGSDRVPFVVEDDTGTVPVDPEGADISMSDTDYSSSTRTKRLEGRLDAGETVHVYGYHRKDGDGVLADEAFHVGDGEEVNFRIADTSGGRAVLRLLAKGAGAVVFGGVFVGVAGFIAASA</sequence>
<feature type="transmembrane region" description="Helical" evidence="13">
    <location>
        <begin position="208"/>
        <end position="231"/>
    </location>
</feature>
<keyword evidence="8" id="KW-0833">Ubl conjugation pathway</keyword>
<keyword evidence="9" id="KW-0862">Zinc</keyword>
<proteinExistence type="predicted"/>
<evidence type="ECO:0000256" key="1">
    <source>
        <dbReference type="ARBA" id="ARBA00000900"/>
    </source>
</evidence>
<dbReference type="GO" id="GO:0016020">
    <property type="term" value="C:membrane"/>
    <property type="evidence" value="ECO:0007669"/>
    <property type="project" value="UniProtKB-SubCell"/>
</dbReference>
<evidence type="ECO:0000256" key="13">
    <source>
        <dbReference type="SAM" id="Phobius"/>
    </source>
</evidence>
<protein>
    <recommendedName>
        <fullName evidence="3">RING-type E3 ubiquitin transferase</fullName>
        <ecNumber evidence="3">2.3.2.27</ecNumber>
    </recommendedName>
</protein>
<accession>A0A6B0SRP7</accession>
<feature type="region of interest" description="Disordered" evidence="12">
    <location>
        <begin position="126"/>
        <end position="148"/>
    </location>
</feature>
<feature type="domain" description="E3 Ubiquitin ligase MUL1-like" evidence="14">
    <location>
        <begin position="95"/>
        <end position="141"/>
    </location>
</feature>
<evidence type="ECO:0000256" key="12">
    <source>
        <dbReference type="SAM" id="MobiDB-lite"/>
    </source>
</evidence>
<keyword evidence="4" id="KW-0808">Transferase</keyword>
<dbReference type="EC" id="2.3.2.27" evidence="3"/>
<dbReference type="Proteomes" id="UP000471521">
    <property type="component" value="Unassembled WGS sequence"/>
</dbReference>
<dbReference type="InterPro" id="IPR022170">
    <property type="entry name" value="MUL1-like"/>
</dbReference>
<keyword evidence="7" id="KW-0863">Zinc-finger</keyword>
<feature type="transmembrane region" description="Helical" evidence="13">
    <location>
        <begin position="20"/>
        <end position="38"/>
    </location>
</feature>
<reference evidence="15 16" key="1">
    <citation type="submission" date="2019-12" db="EMBL/GenBank/DDBJ databases">
        <title>Isolation and characterization of three novel carbon monoxide-oxidizing members of Halobacteria from salione crusts and soils.</title>
        <authorList>
            <person name="Myers M.R."/>
            <person name="King G.M."/>
        </authorList>
    </citation>
    <scope>NUCLEOTIDE SEQUENCE [LARGE SCALE GENOMIC DNA]</scope>
    <source>
        <strain evidence="15 16">PCN9</strain>
    </source>
</reference>
<dbReference type="OrthoDB" id="170690at2157"/>
<evidence type="ECO:0000256" key="11">
    <source>
        <dbReference type="ARBA" id="ARBA00023136"/>
    </source>
</evidence>
<name>A0A6B0SRP7_9EURY</name>
<keyword evidence="16" id="KW-1185">Reference proteome</keyword>
<dbReference type="AlphaFoldDB" id="A0A6B0SRP7"/>
<evidence type="ECO:0000259" key="14">
    <source>
        <dbReference type="Pfam" id="PF12483"/>
    </source>
</evidence>
<dbReference type="GO" id="GO:0061630">
    <property type="term" value="F:ubiquitin protein ligase activity"/>
    <property type="evidence" value="ECO:0007669"/>
    <property type="project" value="UniProtKB-EC"/>
</dbReference>
<keyword evidence="10 13" id="KW-1133">Transmembrane helix</keyword>
<evidence type="ECO:0000256" key="2">
    <source>
        <dbReference type="ARBA" id="ARBA00004141"/>
    </source>
</evidence>
<dbReference type="GO" id="GO:0016567">
    <property type="term" value="P:protein ubiquitination"/>
    <property type="evidence" value="ECO:0007669"/>
    <property type="project" value="InterPro"/>
</dbReference>
<evidence type="ECO:0000256" key="4">
    <source>
        <dbReference type="ARBA" id="ARBA00022679"/>
    </source>
</evidence>
<evidence type="ECO:0000256" key="9">
    <source>
        <dbReference type="ARBA" id="ARBA00022833"/>
    </source>
</evidence>
<keyword evidence="6" id="KW-0479">Metal-binding</keyword>
<dbReference type="RefSeq" id="WP_159527120.1">
    <property type="nucleotide sequence ID" value="NZ_WUUU01000136.1"/>
</dbReference>
<evidence type="ECO:0000256" key="7">
    <source>
        <dbReference type="ARBA" id="ARBA00022771"/>
    </source>
</evidence>